<dbReference type="InterPro" id="IPR008602">
    <property type="entry name" value="Duffy-antigen-binding"/>
</dbReference>
<dbReference type="SUPFAM" id="SSF140924">
    <property type="entry name" value="Duffy binding domain-like"/>
    <property type="match status" value="1"/>
</dbReference>
<evidence type="ECO:0000313" key="2">
    <source>
        <dbReference type="EMBL" id="ADX61790.1"/>
    </source>
</evidence>
<dbReference type="Gene3D" id="1.20.1310.20">
    <property type="entry name" value="Duffy-antigen binding domain"/>
    <property type="match status" value="1"/>
</dbReference>
<dbReference type="AlphaFoldDB" id="F1DEJ8"/>
<dbReference type="EMBL" id="HQ733540">
    <property type="protein sequence ID" value="ADX61790.1"/>
    <property type="molecule type" value="Genomic_DNA"/>
</dbReference>
<protein>
    <submittedName>
        <fullName evidence="2">Erythrocyte membrane protein 1</fullName>
    </submittedName>
</protein>
<proteinExistence type="predicted"/>
<sequence>LHLCHHNLETIETTSSTKHDLLLDVCMAAKYEGDSITRYHPQHKETNPDSQLCTMLARSFADIGDIVRGKDLFRGNDEEKKQRKKLEKNLKTIFGKIHKEVTSSERRNGKTLKDRYKKDKDPNFFQLREDWWNANRRQVWKAITCNAKAFNYFRATCGDEKKPSLTSKQCRCDDNPNTDPPTYFDYVPQYLR</sequence>
<organism evidence="2">
    <name type="scientific">Plasmodium falciparum</name>
    <name type="common">malaria parasite P. falciparum</name>
    <dbReference type="NCBI Taxonomy" id="5833"/>
    <lineage>
        <taxon>Eukaryota</taxon>
        <taxon>Sar</taxon>
        <taxon>Alveolata</taxon>
        <taxon>Apicomplexa</taxon>
        <taxon>Aconoidasida</taxon>
        <taxon>Haemosporida</taxon>
        <taxon>Plasmodiidae</taxon>
        <taxon>Plasmodium</taxon>
        <taxon>Plasmodium (Laverania)</taxon>
    </lineage>
</organism>
<gene>
    <name evidence="2" type="primary">var-4410</name>
</gene>
<name>F1DEJ8_PLAFA</name>
<dbReference type="InterPro" id="IPR042202">
    <property type="entry name" value="Duffy-ag-bd_sf"/>
</dbReference>
<reference evidence="2" key="1">
    <citation type="journal article" date="2011" name="PLoS ONE">
        <title>A Molecular Epidemiological Study of var Gene Diversity to Characterize the Reservoir of Plasmodium falciparum in Humans in Africa.</title>
        <authorList>
            <person name="Chen D.S."/>
            <person name="Barry A.E."/>
            <person name="Leliwa-Sytek A."/>
            <person name="Smith T.-A."/>
            <person name="Peterson I."/>
            <person name="Brown S.M."/>
            <person name="Migot-Nabias F."/>
            <person name="Deloron P."/>
            <person name="Kortok M.M."/>
            <person name="Marsh K."/>
            <person name="Daily J.P."/>
            <person name="Ndiaye D."/>
            <person name="Sarr O."/>
            <person name="Mboup S."/>
            <person name="Day K.P."/>
        </authorList>
    </citation>
    <scope>NUCLEOTIDE SEQUENCE</scope>
    <source>
        <strain evidence="2">PIK20</strain>
    </source>
</reference>
<dbReference type="GO" id="GO:0046789">
    <property type="term" value="F:host cell surface receptor binding"/>
    <property type="evidence" value="ECO:0007669"/>
    <property type="project" value="InterPro"/>
</dbReference>
<evidence type="ECO:0000259" key="1">
    <source>
        <dbReference type="Pfam" id="PF05424"/>
    </source>
</evidence>
<feature type="domain" description="Duffy-antigen binding" evidence="1">
    <location>
        <begin position="1"/>
        <end position="192"/>
    </location>
</feature>
<dbReference type="Pfam" id="PF05424">
    <property type="entry name" value="Duffy_binding"/>
    <property type="match status" value="1"/>
</dbReference>
<accession>F1DEJ8</accession>
<dbReference type="GO" id="GO:0016020">
    <property type="term" value="C:membrane"/>
    <property type="evidence" value="ECO:0007669"/>
    <property type="project" value="InterPro"/>
</dbReference>
<feature type="non-terminal residue" evidence="2">
    <location>
        <position position="192"/>
    </location>
</feature>
<feature type="non-terminal residue" evidence="2">
    <location>
        <position position="1"/>
    </location>
</feature>